<reference evidence="3" key="1">
    <citation type="submission" date="2024-07" db="EMBL/GenBank/DDBJ databases">
        <title>Two chromosome-level genome assemblies of Korean endemic species Abeliophyllum distichum and Forsythia ovata (Oleaceae).</title>
        <authorList>
            <person name="Jang H."/>
        </authorList>
    </citation>
    <scope>NUCLEOTIDE SEQUENCE [LARGE SCALE GENOMIC DNA]</scope>
</reference>
<dbReference type="EMBL" id="JBFOLK010000146">
    <property type="protein sequence ID" value="KAL2455960.1"/>
    <property type="molecule type" value="Genomic_DNA"/>
</dbReference>
<organism evidence="1 3">
    <name type="scientific">Abeliophyllum distichum</name>
    <dbReference type="NCBI Taxonomy" id="126358"/>
    <lineage>
        <taxon>Eukaryota</taxon>
        <taxon>Viridiplantae</taxon>
        <taxon>Streptophyta</taxon>
        <taxon>Embryophyta</taxon>
        <taxon>Tracheophyta</taxon>
        <taxon>Spermatophyta</taxon>
        <taxon>Magnoliopsida</taxon>
        <taxon>eudicotyledons</taxon>
        <taxon>Gunneridae</taxon>
        <taxon>Pentapetalae</taxon>
        <taxon>asterids</taxon>
        <taxon>lamiids</taxon>
        <taxon>Lamiales</taxon>
        <taxon>Oleaceae</taxon>
        <taxon>Forsythieae</taxon>
        <taxon>Abeliophyllum</taxon>
    </lineage>
</organism>
<name>A0ABD1NWI3_9LAMI</name>
<dbReference type="AlphaFoldDB" id="A0ABD1NWI3"/>
<dbReference type="Proteomes" id="UP001604336">
    <property type="component" value="Unassembled WGS sequence"/>
</dbReference>
<reference evidence="1" key="2">
    <citation type="submission" date="2024-07" db="EMBL/GenBank/DDBJ databases">
        <title>Two chromosome-level genome assemblies of Korean endemic species Abeliophyllum distichum and Forsythia ovata (Oleaceae).</title>
        <authorList>
            <person name="Mun J.H."/>
        </authorList>
    </citation>
    <scope>NUCLEOTIDE SEQUENCE</scope>
    <source>
        <strain evidence="1">KNKB198505000391</strain>
        <tissue evidence="1">Leaf</tissue>
    </source>
</reference>
<dbReference type="GO" id="GO:0003964">
    <property type="term" value="F:RNA-directed DNA polymerase activity"/>
    <property type="evidence" value="ECO:0007669"/>
    <property type="project" value="UniProtKB-KW"/>
</dbReference>
<evidence type="ECO:0000313" key="1">
    <source>
        <dbReference type="EMBL" id="KAL2455960.1"/>
    </source>
</evidence>
<proteinExistence type="predicted"/>
<keyword evidence="1" id="KW-0808">Transferase</keyword>
<evidence type="ECO:0000313" key="3">
    <source>
        <dbReference type="Proteomes" id="UP001604336"/>
    </source>
</evidence>
<keyword evidence="1" id="KW-0548">Nucleotidyltransferase</keyword>
<dbReference type="EMBL" id="JBFOLK010000093">
    <property type="protein sequence ID" value="KAL2456730.1"/>
    <property type="molecule type" value="Genomic_DNA"/>
</dbReference>
<keyword evidence="1" id="KW-0695">RNA-directed DNA polymerase</keyword>
<comment type="caution">
    <text evidence="1">The sequence shown here is derived from an EMBL/GenBank/DDBJ whole genome shotgun (WGS) entry which is preliminary data.</text>
</comment>
<accession>A0ABD1NWI3</accession>
<keyword evidence="3" id="KW-1185">Reference proteome</keyword>
<protein>
    <submittedName>
        <fullName evidence="1">Reverse transcriptase Ty1/copia-type domain-containing protein</fullName>
    </submittedName>
</protein>
<gene>
    <name evidence="2" type="ORF">Adt_46654</name>
    <name evidence="1" type="ORF">Adt_47013</name>
</gene>
<sequence length="124" mass="14385">MRHRLGKGEPPILKGTPALCKSSKVIHFLQRYNLLITSNVLLIEEEEPTTYVELKSIVDSKRWQEAIESEMNSMYENKVWTLVDPLEGVKPIGYKFVYEKKIDMDGNVHTYKISCKELQAKIKN</sequence>
<evidence type="ECO:0000313" key="2">
    <source>
        <dbReference type="EMBL" id="KAL2456730.1"/>
    </source>
</evidence>